<keyword evidence="1" id="KW-0812">Transmembrane</keyword>
<dbReference type="EMBL" id="JAPFQP010000002">
    <property type="protein sequence ID" value="MCX2719721.1"/>
    <property type="molecule type" value="Genomic_DNA"/>
</dbReference>
<sequence>MRKFKLRFRVLVLFLSGLILLQSCSAYKTRVTMQQAAQEEKAVKIITVDDDTYKNKYIVYENRQFYGVKDNPGEDVKFPILVEEVEEVLIKKGLPWWAWGLIAIGAYIIVASIYCLSTGDCYGV</sequence>
<dbReference type="PROSITE" id="PS51257">
    <property type="entry name" value="PROKAR_LIPOPROTEIN"/>
    <property type="match status" value="1"/>
</dbReference>
<evidence type="ECO:0000256" key="1">
    <source>
        <dbReference type="SAM" id="Phobius"/>
    </source>
</evidence>
<feature type="chain" id="PRO_5041985191" evidence="2">
    <location>
        <begin position="29"/>
        <end position="124"/>
    </location>
</feature>
<reference evidence="3" key="1">
    <citation type="submission" date="2022-11" db="EMBL/GenBank/DDBJ databases">
        <title>The characterization of three novel Bacteroidetes species and genomic analysis of their roles in tidal elemental geochemical cycles.</title>
        <authorList>
            <person name="Ma K.-J."/>
        </authorList>
    </citation>
    <scope>NUCLEOTIDE SEQUENCE</scope>
    <source>
        <strain evidence="3">M415</strain>
    </source>
</reference>
<feature type="transmembrane region" description="Helical" evidence="1">
    <location>
        <begin position="96"/>
        <end position="116"/>
    </location>
</feature>
<protein>
    <submittedName>
        <fullName evidence="3">Uncharacterized protein</fullName>
    </submittedName>
</protein>
<dbReference type="RefSeq" id="WP_266012619.1">
    <property type="nucleotide sequence ID" value="NZ_JAPFQP010000002.1"/>
</dbReference>
<dbReference type="Proteomes" id="UP001207116">
    <property type="component" value="Unassembled WGS sequence"/>
</dbReference>
<dbReference type="AlphaFoldDB" id="A0AAE3MLT8"/>
<proteinExistence type="predicted"/>
<gene>
    <name evidence="3" type="ORF">OO016_08905</name>
</gene>
<organism evidence="3 4">
    <name type="scientific">Lentiprolixibacter aurantiacus</name>
    <dbReference type="NCBI Taxonomy" id="2993939"/>
    <lineage>
        <taxon>Bacteria</taxon>
        <taxon>Pseudomonadati</taxon>
        <taxon>Bacteroidota</taxon>
        <taxon>Flavobacteriia</taxon>
        <taxon>Flavobacteriales</taxon>
        <taxon>Flavobacteriaceae</taxon>
        <taxon>Lentiprolixibacter</taxon>
    </lineage>
</organism>
<keyword evidence="2" id="KW-0732">Signal</keyword>
<evidence type="ECO:0000313" key="4">
    <source>
        <dbReference type="Proteomes" id="UP001207116"/>
    </source>
</evidence>
<keyword evidence="4" id="KW-1185">Reference proteome</keyword>
<accession>A0AAE3MLT8</accession>
<evidence type="ECO:0000256" key="2">
    <source>
        <dbReference type="SAM" id="SignalP"/>
    </source>
</evidence>
<evidence type="ECO:0000313" key="3">
    <source>
        <dbReference type="EMBL" id="MCX2719721.1"/>
    </source>
</evidence>
<name>A0AAE3MLT8_9FLAO</name>
<keyword evidence="1" id="KW-1133">Transmembrane helix</keyword>
<feature type="signal peptide" evidence="2">
    <location>
        <begin position="1"/>
        <end position="28"/>
    </location>
</feature>
<keyword evidence="1" id="KW-0472">Membrane</keyword>
<comment type="caution">
    <text evidence="3">The sequence shown here is derived from an EMBL/GenBank/DDBJ whole genome shotgun (WGS) entry which is preliminary data.</text>
</comment>